<dbReference type="InterPro" id="IPR002646">
    <property type="entry name" value="PolA_pol_head_dom"/>
</dbReference>
<dbReference type="EMBL" id="CP051774">
    <property type="protein sequence ID" value="QJE97713.1"/>
    <property type="molecule type" value="Genomic_DNA"/>
</dbReference>
<dbReference type="Gene3D" id="3.30.460.10">
    <property type="entry name" value="Beta Polymerase, domain 2"/>
    <property type="match status" value="1"/>
</dbReference>
<keyword evidence="7" id="KW-0460">Magnesium</keyword>
<proteinExistence type="inferred from homology"/>
<evidence type="ECO:0000313" key="13">
    <source>
        <dbReference type="Proteomes" id="UP000501812"/>
    </source>
</evidence>
<evidence type="ECO:0000259" key="10">
    <source>
        <dbReference type="Pfam" id="PF01966"/>
    </source>
</evidence>
<keyword evidence="13" id="KW-1185">Reference proteome</keyword>
<dbReference type="InterPro" id="IPR006674">
    <property type="entry name" value="HD_domain"/>
</dbReference>
<evidence type="ECO:0000256" key="3">
    <source>
        <dbReference type="ARBA" id="ARBA00022694"/>
    </source>
</evidence>
<dbReference type="RefSeq" id="WP_169456139.1">
    <property type="nucleotide sequence ID" value="NZ_CP051774.1"/>
</dbReference>
<dbReference type="Pfam" id="PF01966">
    <property type="entry name" value="HD"/>
    <property type="match status" value="1"/>
</dbReference>
<evidence type="ECO:0000256" key="5">
    <source>
        <dbReference type="ARBA" id="ARBA00022723"/>
    </source>
</evidence>
<dbReference type="KEGG" id="luo:HHL09_18640"/>
<dbReference type="InterPro" id="IPR050264">
    <property type="entry name" value="Bact_CCA-adding_enz_type3_sf"/>
</dbReference>
<dbReference type="CDD" id="cd00077">
    <property type="entry name" value="HDc"/>
    <property type="match status" value="1"/>
</dbReference>
<keyword evidence="2 8" id="KW-0808">Transferase</keyword>
<evidence type="ECO:0000256" key="8">
    <source>
        <dbReference type="RuleBase" id="RU003953"/>
    </source>
</evidence>
<dbReference type="GO" id="GO:0000166">
    <property type="term" value="F:nucleotide binding"/>
    <property type="evidence" value="ECO:0007669"/>
    <property type="project" value="UniProtKB-KW"/>
</dbReference>
<evidence type="ECO:0000259" key="11">
    <source>
        <dbReference type="Pfam" id="PF12627"/>
    </source>
</evidence>
<feature type="domain" description="Poly A polymerase head" evidence="9">
    <location>
        <begin position="34"/>
        <end position="154"/>
    </location>
</feature>
<evidence type="ECO:0000256" key="4">
    <source>
        <dbReference type="ARBA" id="ARBA00022695"/>
    </source>
</evidence>
<keyword evidence="5" id="KW-0479">Metal-binding</keyword>
<evidence type="ECO:0000256" key="6">
    <source>
        <dbReference type="ARBA" id="ARBA00022741"/>
    </source>
</evidence>
<feature type="domain" description="tRNA nucleotidyltransferase/poly(A) polymerase RNA and SrmB- binding" evidence="11">
    <location>
        <begin position="181"/>
        <end position="240"/>
    </location>
</feature>
<dbReference type="InterPro" id="IPR043519">
    <property type="entry name" value="NT_sf"/>
</dbReference>
<dbReference type="InterPro" id="IPR003607">
    <property type="entry name" value="HD/PDEase_dom"/>
</dbReference>
<comment type="similarity">
    <text evidence="8">Belongs to the tRNA nucleotidyltransferase/poly(A) polymerase family.</text>
</comment>
<evidence type="ECO:0000256" key="1">
    <source>
        <dbReference type="ARBA" id="ARBA00001946"/>
    </source>
</evidence>
<organism evidence="12 13">
    <name type="scientific">Luteolibacter luteus</name>
    <dbReference type="NCBI Taxonomy" id="2728835"/>
    <lineage>
        <taxon>Bacteria</taxon>
        <taxon>Pseudomonadati</taxon>
        <taxon>Verrucomicrobiota</taxon>
        <taxon>Verrucomicrobiia</taxon>
        <taxon>Verrucomicrobiales</taxon>
        <taxon>Verrucomicrobiaceae</taxon>
        <taxon>Luteolibacter</taxon>
    </lineage>
</organism>
<keyword evidence="3" id="KW-0819">tRNA processing</keyword>
<reference evidence="12 13" key="1">
    <citation type="submission" date="2020-04" db="EMBL/GenBank/DDBJ databases">
        <title>Luteolibacter sp. G-1-1-1 isolated from soil.</title>
        <authorList>
            <person name="Dahal R.H."/>
        </authorList>
    </citation>
    <scope>NUCLEOTIDE SEQUENCE [LARGE SCALE GENOMIC DNA]</scope>
    <source>
        <strain evidence="12 13">G-1-1-1</strain>
    </source>
</reference>
<dbReference type="CDD" id="cd05398">
    <property type="entry name" value="NT_ClassII-CCAase"/>
    <property type="match status" value="1"/>
</dbReference>
<keyword evidence="8" id="KW-0694">RNA-binding</keyword>
<keyword evidence="4" id="KW-0548">Nucleotidyltransferase</keyword>
<dbReference type="PANTHER" id="PTHR46173">
    <property type="entry name" value="CCA TRNA NUCLEOTIDYLTRANSFERASE 1, MITOCHONDRIAL"/>
    <property type="match status" value="1"/>
</dbReference>
<dbReference type="SUPFAM" id="SSF81301">
    <property type="entry name" value="Nucleotidyltransferase"/>
    <property type="match status" value="1"/>
</dbReference>
<evidence type="ECO:0000256" key="7">
    <source>
        <dbReference type="ARBA" id="ARBA00022842"/>
    </source>
</evidence>
<gene>
    <name evidence="12" type="ORF">HHL09_18640</name>
</gene>
<dbReference type="Proteomes" id="UP000501812">
    <property type="component" value="Chromosome"/>
</dbReference>
<dbReference type="GO" id="GO:0046872">
    <property type="term" value="F:metal ion binding"/>
    <property type="evidence" value="ECO:0007669"/>
    <property type="project" value="UniProtKB-KW"/>
</dbReference>
<evidence type="ECO:0000259" key="9">
    <source>
        <dbReference type="Pfam" id="PF01743"/>
    </source>
</evidence>
<evidence type="ECO:0000313" key="12">
    <source>
        <dbReference type="EMBL" id="QJE97713.1"/>
    </source>
</evidence>
<dbReference type="PANTHER" id="PTHR46173:SF1">
    <property type="entry name" value="CCA TRNA NUCLEOTIDYLTRANSFERASE 1, MITOCHONDRIAL"/>
    <property type="match status" value="1"/>
</dbReference>
<dbReference type="GO" id="GO:0016779">
    <property type="term" value="F:nucleotidyltransferase activity"/>
    <property type="evidence" value="ECO:0007669"/>
    <property type="project" value="UniProtKB-KW"/>
</dbReference>
<dbReference type="AlphaFoldDB" id="A0A858RP60"/>
<protein>
    <submittedName>
        <fullName evidence="12">CCA tRNA nucleotidyltransferase</fullName>
    </submittedName>
</protein>
<dbReference type="SUPFAM" id="SSF81891">
    <property type="entry name" value="Poly A polymerase C-terminal region-like"/>
    <property type="match status" value="1"/>
</dbReference>
<dbReference type="Pfam" id="PF01743">
    <property type="entry name" value="PolyA_pol"/>
    <property type="match status" value="1"/>
</dbReference>
<dbReference type="Pfam" id="PF12627">
    <property type="entry name" value="PolyA_pol_RNAbd"/>
    <property type="match status" value="1"/>
</dbReference>
<dbReference type="InterPro" id="IPR032828">
    <property type="entry name" value="PolyA_RNA-bd"/>
</dbReference>
<dbReference type="GO" id="GO:0000049">
    <property type="term" value="F:tRNA binding"/>
    <property type="evidence" value="ECO:0007669"/>
    <property type="project" value="TreeGrafter"/>
</dbReference>
<dbReference type="Gene3D" id="1.10.3090.10">
    <property type="entry name" value="cca-adding enzyme, domain 2"/>
    <property type="match status" value="1"/>
</dbReference>
<dbReference type="GO" id="GO:0008033">
    <property type="term" value="P:tRNA processing"/>
    <property type="evidence" value="ECO:0007669"/>
    <property type="project" value="UniProtKB-KW"/>
</dbReference>
<name>A0A858RP60_9BACT</name>
<feature type="domain" description="HD" evidence="10">
    <location>
        <begin position="258"/>
        <end position="343"/>
    </location>
</feature>
<evidence type="ECO:0000256" key="2">
    <source>
        <dbReference type="ARBA" id="ARBA00022679"/>
    </source>
</evidence>
<comment type="cofactor">
    <cofactor evidence="1">
        <name>Mg(2+)</name>
        <dbReference type="ChEBI" id="CHEBI:18420"/>
    </cofactor>
</comment>
<sequence>MDARRRQSYGQGVPDARHAACNLARRLKKAGHTAYFAGGCVRDGLLGKIPKDYDIATSATPAQVTALFPGSNEVGAHFGVVIAKEQGHHVEIATFRTDGSYRDGRRPDDVTFSTPEEDSKRRDFTINGLFEDPESGEVIDFVGGRKDLAAGVLRAIGNPADRFNEDALRLMRAIRFATTLGFEIEPDTWAAIQANADGLLRISPERIRDEFSRLIVQPARARGLDLLVDSGLIQHFLPEVLPLIGCEQPPEWHPEGDVYVHTRIMLEMLGPEAPLELCLAVLLHDIAKPPTQTFDEQAGRIRFNGHDAMGALMAEEILRRLRYPNHVIEDVAFIVSRHMQFMNVQQMRTAKLKRFMSAPTFPLELDLHRVDCGSSNGFTDNLEFLIAKQEEFAAQPLIPAPLVTGHDLIRLGLAPGPRFSEILDAVQTEQLEGRLADRESAVAWVKGLI</sequence>
<keyword evidence="6" id="KW-0547">Nucleotide-binding</keyword>
<accession>A0A858RP60</accession>